<keyword evidence="4" id="KW-1185">Reference proteome</keyword>
<dbReference type="Gene3D" id="3.90.550.10">
    <property type="entry name" value="Spore Coat Polysaccharide Biosynthesis Protein SpsA, Chain A"/>
    <property type="match status" value="1"/>
</dbReference>
<dbReference type="Pfam" id="PF00535">
    <property type="entry name" value="Glycos_transf_2"/>
    <property type="match status" value="1"/>
</dbReference>
<dbReference type="SUPFAM" id="SSF53448">
    <property type="entry name" value="Nucleotide-diphospho-sugar transferases"/>
    <property type="match status" value="1"/>
</dbReference>
<feature type="domain" description="Glycosyltransferase 2-like" evidence="2">
    <location>
        <begin position="5"/>
        <end position="158"/>
    </location>
</feature>
<evidence type="ECO:0000313" key="3">
    <source>
        <dbReference type="EMBL" id="RKP47244.1"/>
    </source>
</evidence>
<reference evidence="3 4" key="1">
    <citation type="submission" date="2018-10" db="EMBL/GenBank/DDBJ databases">
        <title>Cohnella sp. M2MS4P-1, whole genome shotgun sequence.</title>
        <authorList>
            <person name="Tuo L."/>
        </authorList>
    </citation>
    <scope>NUCLEOTIDE SEQUENCE [LARGE SCALE GENOMIC DNA]</scope>
    <source>
        <strain evidence="3 4">M2MS4P-1</strain>
    </source>
</reference>
<evidence type="ECO:0000313" key="4">
    <source>
        <dbReference type="Proteomes" id="UP000282076"/>
    </source>
</evidence>
<dbReference type="PANTHER" id="PTHR22916">
    <property type="entry name" value="GLYCOSYLTRANSFERASE"/>
    <property type="match status" value="1"/>
</dbReference>
<proteinExistence type="inferred from homology"/>
<dbReference type="AlphaFoldDB" id="A0A494XGN7"/>
<accession>A0A494XGN7</accession>
<name>A0A494XGN7_9BACL</name>
<dbReference type="CDD" id="cd00761">
    <property type="entry name" value="Glyco_tranf_GTA_type"/>
    <property type="match status" value="1"/>
</dbReference>
<dbReference type="EMBL" id="RBZM01000011">
    <property type="protein sequence ID" value="RKP47244.1"/>
    <property type="molecule type" value="Genomic_DNA"/>
</dbReference>
<dbReference type="RefSeq" id="WP_120979441.1">
    <property type="nucleotide sequence ID" value="NZ_RBZM01000011.1"/>
</dbReference>
<dbReference type="GO" id="GO:0016758">
    <property type="term" value="F:hexosyltransferase activity"/>
    <property type="evidence" value="ECO:0007669"/>
    <property type="project" value="UniProtKB-ARBA"/>
</dbReference>
<comment type="caution">
    <text evidence="3">The sequence shown here is derived from an EMBL/GenBank/DDBJ whole genome shotgun (WGS) entry which is preliminary data.</text>
</comment>
<dbReference type="InterPro" id="IPR001173">
    <property type="entry name" value="Glyco_trans_2-like"/>
</dbReference>
<comment type="similarity">
    <text evidence="1">Belongs to the glycosyltransferase 2 family.</text>
</comment>
<dbReference type="OrthoDB" id="9815829at2"/>
<dbReference type="InterPro" id="IPR029044">
    <property type="entry name" value="Nucleotide-diphossugar_trans"/>
</dbReference>
<dbReference type="Proteomes" id="UP000282076">
    <property type="component" value="Unassembled WGS sequence"/>
</dbReference>
<keyword evidence="3" id="KW-0808">Transferase</keyword>
<organism evidence="3 4">
    <name type="scientific">Cohnella endophytica</name>
    <dbReference type="NCBI Taxonomy" id="2419778"/>
    <lineage>
        <taxon>Bacteria</taxon>
        <taxon>Bacillati</taxon>
        <taxon>Bacillota</taxon>
        <taxon>Bacilli</taxon>
        <taxon>Bacillales</taxon>
        <taxon>Paenibacillaceae</taxon>
        <taxon>Cohnella</taxon>
    </lineage>
</organism>
<dbReference type="PANTHER" id="PTHR22916:SF3">
    <property type="entry name" value="UDP-GLCNAC:BETAGAL BETA-1,3-N-ACETYLGLUCOSAMINYLTRANSFERASE-LIKE PROTEIN 1"/>
    <property type="match status" value="1"/>
</dbReference>
<evidence type="ECO:0000256" key="1">
    <source>
        <dbReference type="ARBA" id="ARBA00006739"/>
    </source>
</evidence>
<sequence length="424" mass="48160">MFKISVIVPVYNMGGYLKNCLDSLLLQSLKEIEIICINDGSSDHSLEVLRQYSSAHSNIIVLDQENCGVAASRNRGIEMARGEFVAFMDADDFYPDLDVLECLYHSAIENNVQICGGSLSKYIGDQTITAFSQRDQNCVFQENKMMTFREYQFPYGFTRFIYHLGFLRKNQLSFPLYTYFEDPPFLAKALNLVGQFYAINKNVYSYRLGHKPNNLTLRKTSDYATGVLDLLALSREEGLARLHANSIAVLHDDLTPALYRHAVEWNSALQERIIQINRTIDVDLLHSEGIDGSEAYLLEGEYISNHVKQAIENEKTFVKKLQEYPSIIIYGAGRVGTLALEYIKGIQGSCVSCFAVTRGRDNPSNIYGIEVRSIHELTEVRENALVVVATYSYLHEEIQNTLSHLGFKHVLPIDYQELQLYGIH</sequence>
<gene>
    <name evidence="3" type="ORF">D7Z26_23335</name>
</gene>
<protein>
    <submittedName>
        <fullName evidence="3">Glycosyltransferase</fullName>
    </submittedName>
</protein>
<evidence type="ECO:0000259" key="2">
    <source>
        <dbReference type="Pfam" id="PF00535"/>
    </source>
</evidence>